<dbReference type="KEGG" id="aev:EI546_14710"/>
<dbReference type="OrthoDB" id="6190788at2"/>
<keyword evidence="7" id="KW-1185">Reference proteome</keyword>
<feature type="transmembrane region" description="Helical" evidence="2">
    <location>
        <begin position="341"/>
        <end position="359"/>
    </location>
</feature>
<keyword evidence="2" id="KW-0472">Membrane</keyword>
<keyword evidence="3" id="KW-0732">Signal</keyword>
<keyword evidence="2" id="KW-1133">Transmembrane helix</keyword>
<dbReference type="InterPro" id="IPR011623">
    <property type="entry name" value="7TMR_DISM_rcpt_extracell_dom1"/>
</dbReference>
<feature type="transmembrane region" description="Helical" evidence="2">
    <location>
        <begin position="271"/>
        <end position="292"/>
    </location>
</feature>
<sequence>MMKAFFKCFLLFCLFIHFPLLGNEPISCNTSKPIHYLTGVGKMPETLEGICKENFTCKHYKINYDPGRFRIKENIKYPGFYKNQIVNYFSASLLNSSLSMGNNLHFAGILKTGSWLDSTYNPSIVKNQIKEIIHPEEVKAIGFMYFYNISLLTILIFAIVIGFQLRDKLYYYYIGYLVFLLLYGFILLQRTAKPFWNSLYFPSQLAQDLFEPIQFVFIGFYIFFISKLLDVKKYDKLLDRALYILGLAVFIYAISRFIINYFEFALEIRNILFAVVRAIVLPINLLLIFWIIYKVKHPLLPYFIIGQTFFFIGALLASYLGYFGMDNRLGHLLNFREAPNVIFQIGLLLEVYCFSLALSKNFAILRKEKEKAASELIAQLQRNDQLHIKMNEDLDRKVNEKTAELVQLYSKLEKEKEQKIKDDFTQRLRETEMVSLRYQMNPHFIFNSLNAIKYTIMTSRNEDAVNYLDDFSSLLRGILQNSHHKKITVEEELEILELYLSLEKNRMGSEFEYTIQVESREELSQYFIPPLLLQPLVENAIWHGLYPSLKQEKKLKIIFDLKKNLQITIEDNGIGRKESAKKMKLHNSIGTNLVKDRLTLFNHRSDQNIRINIIDLEENGHAAGTRINLTYQ</sequence>
<feature type="chain" id="PRO_5019007038" evidence="3">
    <location>
        <begin position="23"/>
        <end position="632"/>
    </location>
</feature>
<dbReference type="EMBL" id="CP034951">
    <property type="protein sequence ID" value="QAA82893.1"/>
    <property type="molecule type" value="Genomic_DNA"/>
</dbReference>
<evidence type="ECO:0000256" key="1">
    <source>
        <dbReference type="SAM" id="Coils"/>
    </source>
</evidence>
<evidence type="ECO:0000313" key="7">
    <source>
        <dbReference type="Proteomes" id="UP000285517"/>
    </source>
</evidence>
<evidence type="ECO:0000259" key="5">
    <source>
        <dbReference type="Pfam" id="PF07695"/>
    </source>
</evidence>
<dbReference type="Pfam" id="PF06580">
    <property type="entry name" value="His_kinase"/>
    <property type="match status" value="1"/>
</dbReference>
<dbReference type="AlphaFoldDB" id="A0A410G6K0"/>
<evidence type="ECO:0000313" key="6">
    <source>
        <dbReference type="EMBL" id="QAA82893.1"/>
    </source>
</evidence>
<dbReference type="Gene3D" id="3.30.565.10">
    <property type="entry name" value="Histidine kinase-like ATPase, C-terminal domain"/>
    <property type="match status" value="1"/>
</dbReference>
<feature type="transmembrane region" description="Helical" evidence="2">
    <location>
        <begin position="170"/>
        <end position="189"/>
    </location>
</feature>
<evidence type="ECO:0000259" key="4">
    <source>
        <dbReference type="Pfam" id="PF06580"/>
    </source>
</evidence>
<dbReference type="GO" id="GO:0016020">
    <property type="term" value="C:membrane"/>
    <property type="evidence" value="ECO:0007669"/>
    <property type="project" value="InterPro"/>
</dbReference>
<gene>
    <name evidence="6" type="ORF">EI546_14710</name>
</gene>
<keyword evidence="1" id="KW-0175">Coiled coil</keyword>
<feature type="transmembrane region" description="Helical" evidence="2">
    <location>
        <begin position="241"/>
        <end position="259"/>
    </location>
</feature>
<dbReference type="InterPro" id="IPR036890">
    <property type="entry name" value="HATPase_C_sf"/>
</dbReference>
<keyword evidence="6" id="KW-0418">Kinase</keyword>
<name>A0A410G6K0_9FLAO</name>
<proteinExistence type="predicted"/>
<dbReference type="PANTHER" id="PTHR34220:SF7">
    <property type="entry name" value="SENSOR HISTIDINE KINASE YPDA"/>
    <property type="match status" value="1"/>
</dbReference>
<dbReference type="PANTHER" id="PTHR34220">
    <property type="entry name" value="SENSOR HISTIDINE KINASE YPDA"/>
    <property type="match status" value="1"/>
</dbReference>
<feature type="domain" description="7TM-DISM receptor extracellular" evidence="5">
    <location>
        <begin position="147"/>
        <end position="359"/>
    </location>
</feature>
<evidence type="ECO:0000256" key="2">
    <source>
        <dbReference type="SAM" id="Phobius"/>
    </source>
</evidence>
<keyword evidence="2" id="KW-0812">Transmembrane</keyword>
<feature type="transmembrane region" description="Helical" evidence="2">
    <location>
        <begin position="209"/>
        <end position="229"/>
    </location>
</feature>
<organism evidence="6 7">
    <name type="scientific">Aequorivita ciconiae</name>
    <dbReference type="NCBI Taxonomy" id="2494375"/>
    <lineage>
        <taxon>Bacteria</taxon>
        <taxon>Pseudomonadati</taxon>
        <taxon>Bacteroidota</taxon>
        <taxon>Flavobacteriia</taxon>
        <taxon>Flavobacteriales</taxon>
        <taxon>Flavobacteriaceae</taxon>
        <taxon>Aequorivita</taxon>
    </lineage>
</organism>
<dbReference type="SUPFAM" id="SSF55874">
    <property type="entry name" value="ATPase domain of HSP90 chaperone/DNA topoisomerase II/histidine kinase"/>
    <property type="match status" value="1"/>
</dbReference>
<protein>
    <submittedName>
        <fullName evidence="6">Histidine kinase</fullName>
    </submittedName>
</protein>
<dbReference type="Pfam" id="PF07695">
    <property type="entry name" value="7TMR-DISM_7TM"/>
    <property type="match status" value="1"/>
</dbReference>
<dbReference type="InterPro" id="IPR050640">
    <property type="entry name" value="Bact_2-comp_sensor_kinase"/>
</dbReference>
<dbReference type="Proteomes" id="UP000285517">
    <property type="component" value="Chromosome"/>
</dbReference>
<feature type="transmembrane region" description="Helical" evidence="2">
    <location>
        <begin position="144"/>
        <end position="163"/>
    </location>
</feature>
<feature type="signal peptide" evidence="3">
    <location>
        <begin position="1"/>
        <end position="22"/>
    </location>
</feature>
<dbReference type="GO" id="GO:0000155">
    <property type="term" value="F:phosphorelay sensor kinase activity"/>
    <property type="evidence" value="ECO:0007669"/>
    <property type="project" value="InterPro"/>
</dbReference>
<feature type="transmembrane region" description="Helical" evidence="2">
    <location>
        <begin position="299"/>
        <end position="321"/>
    </location>
</feature>
<accession>A0A410G6K0</accession>
<reference evidence="6 7" key="1">
    <citation type="submission" date="2019-01" db="EMBL/GenBank/DDBJ databases">
        <title>Complete genome sequencing of Aequorivita sp. H23M31.</title>
        <authorList>
            <person name="Bae J.-W."/>
        </authorList>
    </citation>
    <scope>NUCLEOTIDE SEQUENCE [LARGE SCALE GENOMIC DNA]</scope>
    <source>
        <strain evidence="6 7">H23M31</strain>
    </source>
</reference>
<dbReference type="InterPro" id="IPR010559">
    <property type="entry name" value="Sig_transdc_His_kin_internal"/>
</dbReference>
<evidence type="ECO:0000256" key="3">
    <source>
        <dbReference type="SAM" id="SignalP"/>
    </source>
</evidence>
<feature type="domain" description="Signal transduction histidine kinase internal region" evidence="4">
    <location>
        <begin position="432"/>
        <end position="510"/>
    </location>
</feature>
<keyword evidence="6" id="KW-0808">Transferase</keyword>
<feature type="coiled-coil region" evidence="1">
    <location>
        <begin position="391"/>
        <end position="418"/>
    </location>
</feature>